<evidence type="ECO:0000313" key="1">
    <source>
        <dbReference type="EMBL" id="MPM23009.1"/>
    </source>
</evidence>
<reference evidence="1" key="1">
    <citation type="submission" date="2019-08" db="EMBL/GenBank/DDBJ databases">
        <authorList>
            <person name="Kucharzyk K."/>
            <person name="Murdoch R.W."/>
            <person name="Higgins S."/>
            <person name="Loffler F."/>
        </authorList>
    </citation>
    <scope>NUCLEOTIDE SEQUENCE</scope>
</reference>
<comment type="caution">
    <text evidence="1">The sequence shown here is derived from an EMBL/GenBank/DDBJ whole genome shotgun (WGS) entry which is preliminary data.</text>
</comment>
<dbReference type="Pfam" id="PF11187">
    <property type="entry name" value="Mbeg1-like"/>
    <property type="match status" value="1"/>
</dbReference>
<protein>
    <recommendedName>
        <fullName evidence="2">DUF2974 domain-containing protein</fullName>
    </recommendedName>
</protein>
<dbReference type="EMBL" id="VSSQ01003936">
    <property type="protein sequence ID" value="MPM23009.1"/>
    <property type="molecule type" value="Genomic_DNA"/>
</dbReference>
<sequence>MANLMDYLDWRGDLTFSQAPFNEVDSLIFSELAYGDFREVVPGVGEKGGVPLREAVERFFAEGREKELKTSVLLPEKIPAMLKKLSSSARFQNLILSCCEEHLDEVRREQFAAIAIELPERAVYLSFRGTDDTLVGWKENFDMALRDAVPSQIRAADYVDRVARRYWGWKLYLGGHSKGGNLAVYSAVHSKKTVQNRILAVYNNDGPGFRSALTDREEHRRIADRIHTILPKSSVVGLLMEHEEELTVVDSTQIGILQHDGFSWCVMGPEFVRVDDMTDIEVNDRVLKAWVNGLNQEQRERFSDALFEVLSASSADTLAELRAQGPKSAAAVLKALAVLDKKTWTALNFAVGVLFKTGTQSLLEDWKREGRRLFKGLEEWRESRGEQTEKP</sequence>
<accession>A0A644Y3T0</accession>
<dbReference type="AlphaFoldDB" id="A0A644Y3T0"/>
<gene>
    <name evidence="1" type="ORF">SDC9_69471</name>
</gene>
<dbReference type="SUPFAM" id="SSF53474">
    <property type="entry name" value="alpha/beta-Hydrolases"/>
    <property type="match status" value="1"/>
</dbReference>
<name>A0A644Y3T0_9ZZZZ</name>
<dbReference type="Gene3D" id="3.40.50.1820">
    <property type="entry name" value="alpha/beta hydrolase"/>
    <property type="match status" value="1"/>
</dbReference>
<dbReference type="InterPro" id="IPR024499">
    <property type="entry name" value="Mbeg1-like"/>
</dbReference>
<dbReference type="InterPro" id="IPR029058">
    <property type="entry name" value="AB_hydrolase_fold"/>
</dbReference>
<proteinExistence type="predicted"/>
<organism evidence="1">
    <name type="scientific">bioreactor metagenome</name>
    <dbReference type="NCBI Taxonomy" id="1076179"/>
    <lineage>
        <taxon>unclassified sequences</taxon>
        <taxon>metagenomes</taxon>
        <taxon>ecological metagenomes</taxon>
    </lineage>
</organism>
<evidence type="ECO:0008006" key="2">
    <source>
        <dbReference type="Google" id="ProtNLM"/>
    </source>
</evidence>